<evidence type="ECO:0000259" key="1">
    <source>
        <dbReference type="Pfam" id="PF25056"/>
    </source>
</evidence>
<gene>
    <name evidence="2" type="ORF">FNW12_05860</name>
</gene>
<dbReference type="Pfam" id="PF25056">
    <property type="entry name" value="DUF7793"/>
    <property type="match status" value="1"/>
</dbReference>
<reference evidence="2 3" key="1">
    <citation type="submission" date="2019-07" db="EMBL/GenBank/DDBJ databases">
        <title>Novel species of Flavobacterium.</title>
        <authorList>
            <person name="Liu Q."/>
            <person name="Xin Y.-H."/>
        </authorList>
    </citation>
    <scope>NUCLEOTIDE SEQUENCE [LARGE SCALE GENOMIC DNA]</scope>
    <source>
        <strain evidence="2 3">GSP39</strain>
    </source>
</reference>
<dbReference type="RefSeq" id="WP_143386806.1">
    <property type="nucleotide sequence ID" value="NZ_VJZM01000008.1"/>
</dbReference>
<organism evidence="2 3">
    <name type="scientific">Flavobacterium gawalongense</name>
    <dbReference type="NCBI Taxonomy" id="2594432"/>
    <lineage>
        <taxon>Bacteria</taxon>
        <taxon>Pseudomonadati</taxon>
        <taxon>Bacteroidota</taxon>
        <taxon>Flavobacteriia</taxon>
        <taxon>Flavobacteriales</taxon>
        <taxon>Flavobacteriaceae</taxon>
        <taxon>Flavobacterium</taxon>
    </lineage>
</organism>
<sequence>MEEFENDYVKYWFENGVLMNELKKPTHVTLEVMTELIETRHQFSSYKPQYWCMDSGNIVSVNKEARDYAAKYGQDFIHASAVLVRSHLTKAIFNAFLVLKKPEIPFLLFTKKEKAIEWLLEIKAQNEQG</sequence>
<dbReference type="InterPro" id="IPR056695">
    <property type="entry name" value="DUF7793"/>
</dbReference>
<proteinExistence type="predicted"/>
<dbReference type="EMBL" id="VJZN01000007">
    <property type="protein sequence ID" value="TRX07787.1"/>
    <property type="molecule type" value="Genomic_DNA"/>
</dbReference>
<name>A0ABY3CMP7_9FLAO</name>
<evidence type="ECO:0000313" key="2">
    <source>
        <dbReference type="EMBL" id="TRX07787.1"/>
    </source>
</evidence>
<comment type="caution">
    <text evidence="2">The sequence shown here is derived from an EMBL/GenBank/DDBJ whole genome shotgun (WGS) entry which is preliminary data.</text>
</comment>
<dbReference type="Gene3D" id="3.40.970.30">
    <property type="entry name" value="yp_829618.1 like domains"/>
    <property type="match status" value="1"/>
</dbReference>
<accession>A0ABY3CMP7</accession>
<evidence type="ECO:0000313" key="3">
    <source>
        <dbReference type="Proteomes" id="UP000318528"/>
    </source>
</evidence>
<keyword evidence="3" id="KW-1185">Reference proteome</keyword>
<feature type="domain" description="DUF7793" evidence="1">
    <location>
        <begin position="11"/>
        <end position="122"/>
    </location>
</feature>
<protein>
    <recommendedName>
        <fullName evidence="1">DUF7793 domain-containing protein</fullName>
    </recommendedName>
</protein>
<dbReference type="Proteomes" id="UP000318528">
    <property type="component" value="Unassembled WGS sequence"/>
</dbReference>